<evidence type="ECO:0000313" key="1">
    <source>
        <dbReference type="EMBL" id="KAI4319008.1"/>
    </source>
</evidence>
<sequence>MSMAAVIHGNPLLPAVGPPYPSPSPSPSSFPLSFRTHHSSISTVPASGPTPAPDALARDRFPISHKDTRSYTAAISSLGKSGRGADAAAVFLEMLHSGVEPSAYTFVAVLTASSRMNDLGLGSQLHGMAIKSGLLGSVFVGNAVMGMYGNCGAIGSVFKVFDEMPEIDVASLNTVLTSLVREGMLGKAFKVLRSVVGRECFGVKADWLTVSMILSACADCGDRNKGREIHGYAVRSGIEGNLSVGNALIGFYTKCGRVVDVENLFHGMTNRDVITYTAVMRSYLEFGLVDAALEMYHEMPEKNVISRNVLLSGLCRNGEGLKVMDLFVQMIDDGVELSDHSLTSIAMACGLLEQEKLSEQVQGFVLKFGHTANAHTDAAVIDMFVRSGRMRDAIKMYARWPSEWERDSSIICTSIICGYARVGRPEEAMSTFSRFHSEGRVVLDEVASTSLLGVCGTLGFIEMGEQIHCHVVKTGLKSHLEVGNTLVSMYYKCWNMRDAVKVFSDMATHDVVSWNALIAGHLLHRQGDEALDAWTRFRKSGIRPDETTVLLVILAYRFTGSCLVDECRRFFSSMKRCYNVEPSLEHYTALISVLGFWGFLDLAEKLIKGFPFASEASLWRALLDGCRIHSNTAIAKRAIKHLLSLEPEDAQTYALVSNLYSASGRWHCSEEVRDEMRSKGLRKWPSRSWLIHDNEVVTFYTRDRSHPQTKDIYSGLDILILECLKTGYDPDTSFVLHEVEEHQKKEFLFYHSAKLAAAFGLLMTKPGKPIRITKNILLCGDCHQFLKHATRVTNREFSVRDTSGIHRFSNGRCSCNDQW</sequence>
<comment type="caution">
    <text evidence="1">The sequence shown here is derived from an EMBL/GenBank/DDBJ whole genome shotgun (WGS) entry which is preliminary data.</text>
</comment>
<evidence type="ECO:0000313" key="2">
    <source>
        <dbReference type="Proteomes" id="UP001057402"/>
    </source>
</evidence>
<dbReference type="EMBL" id="CM042889">
    <property type="protein sequence ID" value="KAI4319008.1"/>
    <property type="molecule type" value="Genomic_DNA"/>
</dbReference>
<dbReference type="Proteomes" id="UP001057402">
    <property type="component" value="Chromosome 10"/>
</dbReference>
<gene>
    <name evidence="1" type="ORF">MLD38_032658</name>
</gene>
<keyword evidence="2" id="KW-1185">Reference proteome</keyword>
<protein>
    <submittedName>
        <fullName evidence="1">Uncharacterized protein</fullName>
    </submittedName>
</protein>
<proteinExistence type="predicted"/>
<name>A0ACB9M4V6_9MYRT</name>
<reference evidence="2" key="1">
    <citation type="journal article" date="2023" name="Front. Plant Sci.">
        <title>Chromosomal-level genome assembly of Melastoma candidum provides insights into trichome evolution.</title>
        <authorList>
            <person name="Zhong Y."/>
            <person name="Wu W."/>
            <person name="Sun C."/>
            <person name="Zou P."/>
            <person name="Liu Y."/>
            <person name="Dai S."/>
            <person name="Zhou R."/>
        </authorList>
    </citation>
    <scope>NUCLEOTIDE SEQUENCE [LARGE SCALE GENOMIC DNA]</scope>
</reference>
<organism evidence="1 2">
    <name type="scientific">Melastoma candidum</name>
    <dbReference type="NCBI Taxonomy" id="119954"/>
    <lineage>
        <taxon>Eukaryota</taxon>
        <taxon>Viridiplantae</taxon>
        <taxon>Streptophyta</taxon>
        <taxon>Embryophyta</taxon>
        <taxon>Tracheophyta</taxon>
        <taxon>Spermatophyta</taxon>
        <taxon>Magnoliopsida</taxon>
        <taxon>eudicotyledons</taxon>
        <taxon>Gunneridae</taxon>
        <taxon>Pentapetalae</taxon>
        <taxon>rosids</taxon>
        <taxon>malvids</taxon>
        <taxon>Myrtales</taxon>
        <taxon>Melastomataceae</taxon>
        <taxon>Melastomatoideae</taxon>
        <taxon>Melastomateae</taxon>
        <taxon>Melastoma</taxon>
    </lineage>
</organism>
<accession>A0ACB9M4V6</accession>